<gene>
    <name evidence="1" type="ORF">AVEN_45292_1</name>
</gene>
<name>A0A4Y2UPC7_ARAVE</name>
<evidence type="ECO:0000313" key="2">
    <source>
        <dbReference type="Proteomes" id="UP000499080"/>
    </source>
</evidence>
<proteinExistence type="predicted"/>
<accession>A0A4Y2UPC7</accession>
<comment type="caution">
    <text evidence="1">The sequence shown here is derived from an EMBL/GenBank/DDBJ whole genome shotgun (WGS) entry which is preliminary data.</text>
</comment>
<dbReference type="EMBL" id="BGPR01039008">
    <property type="protein sequence ID" value="GBO14909.1"/>
    <property type="molecule type" value="Genomic_DNA"/>
</dbReference>
<reference evidence="1 2" key="1">
    <citation type="journal article" date="2019" name="Sci. Rep.">
        <title>Orb-weaving spider Araneus ventricosus genome elucidates the spidroin gene catalogue.</title>
        <authorList>
            <person name="Kono N."/>
            <person name="Nakamura H."/>
            <person name="Ohtoshi R."/>
            <person name="Moran D.A.P."/>
            <person name="Shinohara A."/>
            <person name="Yoshida Y."/>
            <person name="Fujiwara M."/>
            <person name="Mori M."/>
            <person name="Tomita M."/>
            <person name="Arakawa K."/>
        </authorList>
    </citation>
    <scope>NUCLEOTIDE SEQUENCE [LARGE SCALE GENOMIC DNA]</scope>
</reference>
<protein>
    <submittedName>
        <fullName evidence="1">Uncharacterized protein</fullName>
    </submittedName>
</protein>
<sequence>MSDTGISCAMNRSLSVQEICREAFGDDIICCSWNAFKTVKRTLLQKSTASCLELCHRDSLVCWNREIRRESTGYELRQNRAKSCYDVNGEWVAKFGT</sequence>
<evidence type="ECO:0000313" key="1">
    <source>
        <dbReference type="EMBL" id="GBO14909.1"/>
    </source>
</evidence>
<dbReference type="AlphaFoldDB" id="A0A4Y2UPC7"/>
<dbReference type="Proteomes" id="UP000499080">
    <property type="component" value="Unassembled WGS sequence"/>
</dbReference>
<keyword evidence="2" id="KW-1185">Reference proteome</keyword>
<organism evidence="1 2">
    <name type="scientific">Araneus ventricosus</name>
    <name type="common">Orbweaver spider</name>
    <name type="synonym">Epeira ventricosa</name>
    <dbReference type="NCBI Taxonomy" id="182803"/>
    <lineage>
        <taxon>Eukaryota</taxon>
        <taxon>Metazoa</taxon>
        <taxon>Ecdysozoa</taxon>
        <taxon>Arthropoda</taxon>
        <taxon>Chelicerata</taxon>
        <taxon>Arachnida</taxon>
        <taxon>Araneae</taxon>
        <taxon>Araneomorphae</taxon>
        <taxon>Entelegynae</taxon>
        <taxon>Araneoidea</taxon>
        <taxon>Araneidae</taxon>
        <taxon>Araneus</taxon>
    </lineage>
</organism>